<dbReference type="KEGG" id="tad:TRIADDRAFT_53111"/>
<dbReference type="PROSITE" id="PS50294">
    <property type="entry name" value="WD_REPEATS_REGION"/>
    <property type="match status" value="1"/>
</dbReference>
<dbReference type="GeneID" id="6751045"/>
<dbReference type="InterPro" id="IPR019775">
    <property type="entry name" value="WD40_repeat_CS"/>
</dbReference>
<dbReference type="CTD" id="6751045"/>
<dbReference type="InterPro" id="IPR001680">
    <property type="entry name" value="WD40_rpt"/>
</dbReference>
<dbReference type="PROSITE" id="PS00678">
    <property type="entry name" value="WD_REPEATS_1"/>
    <property type="match status" value="1"/>
</dbReference>
<dbReference type="AlphaFoldDB" id="B3RNC1"/>
<keyword evidence="2 4" id="KW-0853">WD repeat</keyword>
<sequence>MEAFCHISMFTADDYTIAVWDFRNTKAKLTTLKGHRNWVKSIEYCAASKVLITSGFDDTIRAWDMNSLRSQANNEVTDCEAIATVDGNLLIVRNLNINSLKSERCHRNGLYSMDFHPQSMNLITRFTLADDNYLSVLELLSVHGLNFSSFDRAHHESQLTHYKVEANFRPSVDYIKEISFGADGQVICSPYGFGVRLLSYDHNCCPYEFSEPLKRKSHYPTELNTLQLLHGHMEACLTSRWSPAHMLIASGGLDGNVIFHEPKIT</sequence>
<dbReference type="SMART" id="SM00320">
    <property type="entry name" value="WD40"/>
    <property type="match status" value="2"/>
</dbReference>
<gene>
    <name evidence="5" type="ORF">TRIADDRAFT_53111</name>
</gene>
<dbReference type="EMBL" id="DS985242">
    <property type="protein sequence ID" value="EDV27996.1"/>
    <property type="molecule type" value="Genomic_DNA"/>
</dbReference>
<dbReference type="Gene3D" id="2.130.10.10">
    <property type="entry name" value="YVTN repeat-like/Quinoprotein amine dehydrogenase"/>
    <property type="match status" value="1"/>
</dbReference>
<evidence type="ECO:0000256" key="1">
    <source>
        <dbReference type="ARBA" id="ARBA00005903"/>
    </source>
</evidence>
<protein>
    <submittedName>
        <fullName evidence="5">Uncharacterized protein</fullName>
    </submittedName>
</protein>
<dbReference type="PhylomeDB" id="B3RNC1"/>
<feature type="repeat" description="WD" evidence="4">
    <location>
        <begin position="32"/>
        <end position="73"/>
    </location>
</feature>
<dbReference type="InterPro" id="IPR036322">
    <property type="entry name" value="WD40_repeat_dom_sf"/>
</dbReference>
<dbReference type="FunCoup" id="B3RNC1">
    <property type="interactions" value="1020"/>
</dbReference>
<keyword evidence="3" id="KW-0677">Repeat</keyword>
<organism evidence="5 6">
    <name type="scientific">Trichoplax adhaerens</name>
    <name type="common">Trichoplax reptans</name>
    <dbReference type="NCBI Taxonomy" id="10228"/>
    <lineage>
        <taxon>Eukaryota</taxon>
        <taxon>Metazoa</taxon>
        <taxon>Placozoa</taxon>
        <taxon>Uniplacotomia</taxon>
        <taxon>Trichoplacea</taxon>
        <taxon>Trichoplacidae</taxon>
        <taxon>Trichoplax</taxon>
    </lineage>
</organism>
<dbReference type="OrthoDB" id="20669at2759"/>
<dbReference type="Pfam" id="PF00400">
    <property type="entry name" value="WD40"/>
    <property type="match status" value="2"/>
</dbReference>
<proteinExistence type="inferred from homology"/>
<dbReference type="InterPro" id="IPR015943">
    <property type="entry name" value="WD40/YVTN_repeat-like_dom_sf"/>
</dbReference>
<comment type="similarity">
    <text evidence="1">Belongs to the WD repeat DCAF10 family.</text>
</comment>
<evidence type="ECO:0000313" key="5">
    <source>
        <dbReference type="EMBL" id="EDV27996.1"/>
    </source>
</evidence>
<dbReference type="PANTHER" id="PTHR14588:SF2">
    <property type="entry name" value="DDB1- AND CUL4-ASSOCIATED FACTOR 10"/>
    <property type="match status" value="1"/>
</dbReference>
<dbReference type="Proteomes" id="UP000009022">
    <property type="component" value="Unassembled WGS sequence"/>
</dbReference>
<dbReference type="PROSITE" id="PS50082">
    <property type="entry name" value="WD_REPEATS_2"/>
    <property type="match status" value="1"/>
</dbReference>
<dbReference type="InterPro" id="IPR039085">
    <property type="entry name" value="DCA10"/>
</dbReference>
<dbReference type="SUPFAM" id="SSF50978">
    <property type="entry name" value="WD40 repeat-like"/>
    <property type="match status" value="1"/>
</dbReference>
<name>B3RNC1_TRIAD</name>
<reference evidence="5 6" key="1">
    <citation type="journal article" date="2008" name="Nature">
        <title>The Trichoplax genome and the nature of placozoans.</title>
        <authorList>
            <person name="Srivastava M."/>
            <person name="Begovic E."/>
            <person name="Chapman J."/>
            <person name="Putnam N.H."/>
            <person name="Hellsten U."/>
            <person name="Kawashima T."/>
            <person name="Kuo A."/>
            <person name="Mitros T."/>
            <person name="Salamov A."/>
            <person name="Carpenter M.L."/>
            <person name="Signorovitch A.Y."/>
            <person name="Moreno M.A."/>
            <person name="Kamm K."/>
            <person name="Grimwood J."/>
            <person name="Schmutz J."/>
            <person name="Shapiro H."/>
            <person name="Grigoriev I.V."/>
            <person name="Buss L.W."/>
            <person name="Schierwater B."/>
            <person name="Dellaporta S.L."/>
            <person name="Rokhsar D.S."/>
        </authorList>
    </citation>
    <scope>NUCLEOTIDE SEQUENCE [LARGE SCALE GENOMIC DNA]</scope>
    <source>
        <strain evidence="5 6">Grell-BS-1999</strain>
    </source>
</reference>
<evidence type="ECO:0000313" key="6">
    <source>
        <dbReference type="Proteomes" id="UP000009022"/>
    </source>
</evidence>
<evidence type="ECO:0000256" key="2">
    <source>
        <dbReference type="ARBA" id="ARBA00022574"/>
    </source>
</evidence>
<dbReference type="InParanoid" id="B3RNC1"/>
<dbReference type="STRING" id="10228.B3RNC1"/>
<dbReference type="eggNOG" id="KOG4155">
    <property type="taxonomic scope" value="Eukaryota"/>
</dbReference>
<accession>B3RNC1</accession>
<keyword evidence="6" id="KW-1185">Reference proteome</keyword>
<dbReference type="HOGENOM" id="CLU_1050989_0_0_1"/>
<dbReference type="PANTHER" id="PTHR14588">
    <property type="entry name" value="DDB1- AND CUL4-ASSOCIATED FACTOR 10"/>
    <property type="match status" value="1"/>
</dbReference>
<dbReference type="RefSeq" id="XP_002109830.1">
    <property type="nucleotide sequence ID" value="XM_002109794.1"/>
</dbReference>
<evidence type="ECO:0000256" key="4">
    <source>
        <dbReference type="PROSITE-ProRule" id="PRU00221"/>
    </source>
</evidence>
<evidence type="ECO:0000256" key="3">
    <source>
        <dbReference type="ARBA" id="ARBA00022737"/>
    </source>
</evidence>